<dbReference type="GO" id="GO:0044718">
    <property type="term" value="P:siderophore transmembrane transport"/>
    <property type="evidence" value="ECO:0007669"/>
    <property type="project" value="TreeGrafter"/>
</dbReference>
<evidence type="ECO:0000256" key="10">
    <source>
        <dbReference type="PROSITE-ProRule" id="PRU01360"/>
    </source>
</evidence>
<feature type="domain" description="TonB-dependent receptor-like beta-barrel" evidence="12">
    <location>
        <begin position="457"/>
        <end position="876"/>
    </location>
</feature>
<evidence type="ECO:0000256" key="2">
    <source>
        <dbReference type="ARBA" id="ARBA00022448"/>
    </source>
</evidence>
<protein>
    <submittedName>
        <fullName evidence="14">TonB-dependent receptor plug domain protein</fullName>
    </submittedName>
</protein>
<dbReference type="SUPFAM" id="SSF56935">
    <property type="entry name" value="Porins"/>
    <property type="match status" value="1"/>
</dbReference>
<name>D3LU87_9FIRM</name>
<dbReference type="InterPro" id="IPR037066">
    <property type="entry name" value="Plug_dom_sf"/>
</dbReference>
<dbReference type="InterPro" id="IPR036942">
    <property type="entry name" value="Beta-barrel_TonB_sf"/>
</dbReference>
<evidence type="ECO:0000256" key="8">
    <source>
        <dbReference type="ARBA" id="ARBA00023170"/>
    </source>
</evidence>
<keyword evidence="6 11" id="KW-0798">TonB box</keyword>
<dbReference type="Gene3D" id="2.40.170.20">
    <property type="entry name" value="TonB-dependent receptor, beta-barrel domain"/>
    <property type="match status" value="2"/>
</dbReference>
<dbReference type="Proteomes" id="UP000003242">
    <property type="component" value="Unassembled WGS sequence"/>
</dbReference>
<evidence type="ECO:0000259" key="12">
    <source>
        <dbReference type="Pfam" id="PF00593"/>
    </source>
</evidence>
<dbReference type="OrthoDB" id="101167at2"/>
<dbReference type="Gene3D" id="2.170.130.10">
    <property type="entry name" value="TonB-dependent receptor, plug domain"/>
    <property type="match status" value="1"/>
</dbReference>
<dbReference type="STRING" id="699218.HMPREF0889_0470"/>
<dbReference type="Pfam" id="PF00593">
    <property type="entry name" value="TonB_dep_Rec_b-barrel"/>
    <property type="match status" value="1"/>
</dbReference>
<feature type="domain" description="TonB-dependent receptor plug" evidence="13">
    <location>
        <begin position="60"/>
        <end position="164"/>
    </location>
</feature>
<proteinExistence type="inferred from homology"/>
<dbReference type="PANTHER" id="PTHR30069:SF29">
    <property type="entry name" value="HEMOGLOBIN AND HEMOGLOBIN-HAPTOGLOBIN-BINDING PROTEIN 1-RELATED"/>
    <property type="match status" value="1"/>
</dbReference>
<sequence>MIFSGRSKKQMTWGTMLSCAVFFWMTAPLTGTGQVTAAGVSTKDVYVRATAAEEEAKFNSQQVSIITAKDIEQKQAKTVEDIIFTQTGVSRTVDSMGRVGVSIRGAEPRHTLILIDGQAVMGDLAKYSGQMDEVMRIGTENVDHIEVIQGAASAKYGSDAIGGVINIITKKAAKKPQIIFNAGGMRTNGMSGMAPYSTYFLRADSGQIGKARVGVYMSKRDVMPAYAHRPPRNIYQAIEGQNLSLFDKNSLRFFGNTNNVGVTAAYKINKDHSLQVKSDHYVEDLKRTLKHTNNEDEPQQIFRRKATRNMENVTWNGRKGNTDWTVEVNHAKINEDDVALINFSGRSQYEGKNELKYIDDIDHKQTDWKISANTQINDKHLLSYGFGYSLEKGEGSRLKGAPKTTVKKIDPWDYDKELLVEGRDAYSRQAGQAGDVIWSHVHRYKFIEDNTKVMPEWDYKYEYYGTNHEDPHSAQPLITYEEYSKYKLKDKEGSPYYNNLQDQGVSDEVYNTKYKPFRQRLEKENPGFKGSNIVGKYFEYGLSSNSVEQAAAPKLNGKRFLEEYNKRSNSVKMGWGTIKKYNFFLQDTIQADENTIFMPIIRLDHSSLFGSHVSGNLGMTYQVNHNPHRRFKVNVGTAYTEPGMGELWYHWEMFGSNPIGVGAAKMGWYWKGNPSLKPETAVNIDAGIEGESKNTYARVGVFYNRISNYMTVKYSGKFMDFAPFLSKSEKWKQAPDLIYTFDNIGRVDITGIEAEVKRYFTPTLSLKLGWTYLHPVNKSDPSSPIVDKPKHKIDISLNYDNKKSGWSGQLWGNYYVDMYDSHTLANKGNYWIGDVDPDSAIYKKAEYQKKTYGIWNVMVQKSINADAKIYFGINNIFDHHDDDRALQSRVFRWGLNVKFGGTAAKVHKKVVRKSLQKVKLQDFIERPEGADTSALVFNGMYQMRWNSNGGINRAVPPFRKNGMTAENALRNTKDLSEHGFEQRLRFGISGTLGRDTHITVSGSATAENRPDSKYNVAANRGLTKIKLDKADITKTIKKWDVSVGRLQENIGVTGYLFGREFDGVRTVWTHNRTQIRAGYGSFAHSTGVSDSAYTHLEYGEFYRVPTVSEFMGLNRDEWGIGADTKQLAGANPALHDKEDNTYTQGEPGSPDDVYKRYYAQRVKNGEKINVYFYQQLRDINADPTLSAVDKRSKTKELLLRFNTIVNQSYGKELAGRTVNLEPKLASLVYSIKNKKTGDEYYVTTDSDDIVGDGTVKIPIFGKDVDALLREPKQWLQQNKEKVYDACEQYSKELLQAQLQDWIKNYNGTLGVLGKVQKKEGQQYTDISAAVKQESLADYEINTVEYSADLLDRILARKFTPPKEKDEKYDAMLTEFESAYIGEVEGALRNLDAGSKAPRSKFEKAIGKPLLSKGLIVQKDEIPVINGGAFLQIKRQVTDRLGVQAWYFRSLHDHQEMVTTAKQPKRILEHKTDEHGIGYIFDATPDLPTEQQQETRAFSTIANIIGIGAKWQMGPDVSLSLDYGRNYTDYGRFMNGSSIFEHTKGTADFRVLGRNIGSTPSFRVVRLDIGRSDASQEGSWNFFADYKSFGHGAFFGGTGAEGVPDRYLDGISSFTVGAGYVPKKDLLLQGYFTFDAKGTRQRDTIYGAEHFTLGDYSRIQLTYKF</sequence>
<dbReference type="PROSITE" id="PS52016">
    <property type="entry name" value="TONB_DEPENDENT_REC_3"/>
    <property type="match status" value="1"/>
</dbReference>
<evidence type="ECO:0000256" key="1">
    <source>
        <dbReference type="ARBA" id="ARBA00004571"/>
    </source>
</evidence>
<keyword evidence="4 10" id="KW-0812">Transmembrane</keyword>
<dbReference type="InterPro" id="IPR039426">
    <property type="entry name" value="TonB-dep_rcpt-like"/>
</dbReference>
<dbReference type="Pfam" id="PF07715">
    <property type="entry name" value="Plug"/>
    <property type="match status" value="1"/>
</dbReference>
<keyword evidence="9 10" id="KW-0998">Cell outer membrane</keyword>
<organism evidence="14 15">
    <name type="scientific">Megasphaera lornae</name>
    <dbReference type="NCBI Taxonomy" id="1000568"/>
    <lineage>
        <taxon>Bacteria</taxon>
        <taxon>Bacillati</taxon>
        <taxon>Bacillota</taxon>
        <taxon>Negativicutes</taxon>
        <taxon>Veillonellales</taxon>
        <taxon>Veillonellaceae</taxon>
        <taxon>Megasphaera</taxon>
    </lineage>
</organism>
<dbReference type="GO" id="GO:0009279">
    <property type="term" value="C:cell outer membrane"/>
    <property type="evidence" value="ECO:0007669"/>
    <property type="project" value="UniProtKB-SubCell"/>
</dbReference>
<evidence type="ECO:0000256" key="9">
    <source>
        <dbReference type="ARBA" id="ARBA00023237"/>
    </source>
</evidence>
<dbReference type="GO" id="GO:0015344">
    <property type="term" value="F:siderophore uptake transmembrane transporter activity"/>
    <property type="evidence" value="ECO:0007669"/>
    <property type="project" value="TreeGrafter"/>
</dbReference>
<keyword evidence="2 10" id="KW-0813">Transport</keyword>
<accession>D3LU87</accession>
<dbReference type="PANTHER" id="PTHR30069">
    <property type="entry name" value="TONB-DEPENDENT OUTER MEMBRANE RECEPTOR"/>
    <property type="match status" value="1"/>
</dbReference>
<evidence type="ECO:0000256" key="7">
    <source>
        <dbReference type="ARBA" id="ARBA00023136"/>
    </source>
</evidence>
<dbReference type="eggNOG" id="COG4771">
    <property type="taxonomic scope" value="Bacteria"/>
</dbReference>
<keyword evidence="8 14" id="KW-0675">Receptor</keyword>
<evidence type="ECO:0000256" key="5">
    <source>
        <dbReference type="ARBA" id="ARBA00022729"/>
    </source>
</evidence>
<dbReference type="RefSeq" id="WP_009369660.1">
    <property type="nucleotide sequence ID" value="NZ_ADGP01000016.1"/>
</dbReference>
<comment type="similarity">
    <text evidence="10 11">Belongs to the TonB-dependent receptor family.</text>
</comment>
<evidence type="ECO:0000256" key="11">
    <source>
        <dbReference type="RuleBase" id="RU003357"/>
    </source>
</evidence>
<dbReference type="InterPro" id="IPR000531">
    <property type="entry name" value="Beta-barrel_TonB"/>
</dbReference>
<dbReference type="EMBL" id="ADGP01000016">
    <property type="protein sequence ID" value="EFD94243.1"/>
    <property type="molecule type" value="Genomic_DNA"/>
</dbReference>
<reference evidence="15" key="1">
    <citation type="submission" date="2009-12" db="EMBL/GenBank/DDBJ databases">
        <title>Sequence of Clostridiales genomosp. BVAB3 str. UPII9-5.</title>
        <authorList>
            <person name="Madupu R."/>
            <person name="Durkin A.S."/>
            <person name="Torralba M."/>
            <person name="Methe B."/>
            <person name="Sutton G.G."/>
            <person name="Strausberg R.L."/>
            <person name="Nelson K.E."/>
        </authorList>
    </citation>
    <scope>NUCLEOTIDE SEQUENCE [LARGE SCALE GENOMIC DNA]</scope>
    <source>
        <strain evidence="15">28L</strain>
    </source>
</reference>
<evidence type="ECO:0000256" key="3">
    <source>
        <dbReference type="ARBA" id="ARBA00022452"/>
    </source>
</evidence>
<evidence type="ECO:0000259" key="13">
    <source>
        <dbReference type="Pfam" id="PF07715"/>
    </source>
</evidence>
<evidence type="ECO:0000313" key="14">
    <source>
        <dbReference type="EMBL" id="EFD94243.1"/>
    </source>
</evidence>
<gene>
    <name evidence="14" type="primary">tonB</name>
    <name evidence="14" type="ORF">HMPREF0889_0470</name>
</gene>
<evidence type="ECO:0000313" key="15">
    <source>
        <dbReference type="Proteomes" id="UP000003242"/>
    </source>
</evidence>
<keyword evidence="5" id="KW-0732">Signal</keyword>
<comment type="caution">
    <text evidence="14">The sequence shown here is derived from an EMBL/GenBank/DDBJ whole genome shotgun (WGS) entry which is preliminary data.</text>
</comment>
<keyword evidence="7 10" id="KW-0472">Membrane</keyword>
<dbReference type="InterPro" id="IPR012910">
    <property type="entry name" value="Plug_dom"/>
</dbReference>
<keyword evidence="3 10" id="KW-1134">Transmembrane beta strand</keyword>
<evidence type="ECO:0000256" key="4">
    <source>
        <dbReference type="ARBA" id="ARBA00022692"/>
    </source>
</evidence>
<evidence type="ECO:0000256" key="6">
    <source>
        <dbReference type="ARBA" id="ARBA00023077"/>
    </source>
</evidence>
<comment type="subcellular location">
    <subcellularLocation>
        <location evidence="1 10">Cell outer membrane</location>
        <topology evidence="1 10">Multi-pass membrane protein</topology>
    </subcellularLocation>
</comment>